<gene>
    <name evidence="2" type="ORF">EDB81DRAFT_779069</name>
</gene>
<reference evidence="2" key="1">
    <citation type="journal article" date="2021" name="Nat. Commun.">
        <title>Genetic determinants of endophytism in the Arabidopsis root mycobiome.</title>
        <authorList>
            <person name="Mesny F."/>
            <person name="Miyauchi S."/>
            <person name="Thiergart T."/>
            <person name="Pickel B."/>
            <person name="Atanasova L."/>
            <person name="Karlsson M."/>
            <person name="Huettel B."/>
            <person name="Barry K.W."/>
            <person name="Haridas S."/>
            <person name="Chen C."/>
            <person name="Bauer D."/>
            <person name="Andreopoulos W."/>
            <person name="Pangilinan J."/>
            <person name="LaButti K."/>
            <person name="Riley R."/>
            <person name="Lipzen A."/>
            <person name="Clum A."/>
            <person name="Drula E."/>
            <person name="Henrissat B."/>
            <person name="Kohler A."/>
            <person name="Grigoriev I.V."/>
            <person name="Martin F.M."/>
            <person name="Hacquard S."/>
        </authorList>
    </citation>
    <scope>NUCLEOTIDE SEQUENCE</scope>
    <source>
        <strain evidence="2">MPI-CAGE-AT-0147</strain>
    </source>
</reference>
<protein>
    <recommendedName>
        <fullName evidence="4">Fungal N-terminal domain-containing protein</fullName>
    </recommendedName>
</protein>
<dbReference type="OrthoDB" id="1577640at2759"/>
<feature type="compositionally biased region" description="Acidic residues" evidence="1">
    <location>
        <begin position="1099"/>
        <end position="1124"/>
    </location>
</feature>
<name>A0A9P9JM93_9HYPO</name>
<dbReference type="AlphaFoldDB" id="A0A9P9JM93"/>
<accession>A0A9P9JM93</accession>
<dbReference type="EMBL" id="JAGMUV010000003">
    <property type="protein sequence ID" value="KAH7165368.1"/>
    <property type="molecule type" value="Genomic_DNA"/>
</dbReference>
<evidence type="ECO:0000313" key="3">
    <source>
        <dbReference type="Proteomes" id="UP000738349"/>
    </source>
</evidence>
<dbReference type="Proteomes" id="UP000738349">
    <property type="component" value="Unassembled WGS sequence"/>
</dbReference>
<proteinExistence type="predicted"/>
<organism evidence="2 3">
    <name type="scientific">Dactylonectria macrodidyma</name>
    <dbReference type="NCBI Taxonomy" id="307937"/>
    <lineage>
        <taxon>Eukaryota</taxon>
        <taxon>Fungi</taxon>
        <taxon>Dikarya</taxon>
        <taxon>Ascomycota</taxon>
        <taxon>Pezizomycotina</taxon>
        <taxon>Sordariomycetes</taxon>
        <taxon>Hypocreomycetidae</taxon>
        <taxon>Hypocreales</taxon>
        <taxon>Nectriaceae</taxon>
        <taxon>Dactylonectria</taxon>
    </lineage>
</organism>
<feature type="region of interest" description="Disordered" evidence="1">
    <location>
        <begin position="274"/>
        <end position="300"/>
    </location>
</feature>
<evidence type="ECO:0000313" key="2">
    <source>
        <dbReference type="EMBL" id="KAH7165368.1"/>
    </source>
</evidence>
<feature type="compositionally biased region" description="Polar residues" evidence="1">
    <location>
        <begin position="274"/>
        <end position="292"/>
    </location>
</feature>
<feature type="region of interest" description="Disordered" evidence="1">
    <location>
        <begin position="1097"/>
        <end position="1126"/>
    </location>
</feature>
<evidence type="ECO:0000256" key="1">
    <source>
        <dbReference type="SAM" id="MobiDB-lite"/>
    </source>
</evidence>
<comment type="caution">
    <text evidence="2">The sequence shown here is derived from an EMBL/GenBank/DDBJ whole genome shotgun (WGS) entry which is preliminary data.</text>
</comment>
<keyword evidence="3" id="KW-1185">Reference proteome</keyword>
<sequence>MSDPLSVAGTAVGITSLGIQVCQGLISYLRSIKGKNEEISDGLRDIQNVVAIFYSLNALLPKIDQQKCTASTAIRRCLKESEDQLHDLQNLLIKLGAPQNSTSVKGKMREVGCSIIYPFHEGKLKSLRDTLQRLLHNLNLAIGVASLESEAVHHDRIEHIGSTIETIQANSQAQNDGINTLHTRMERNLEQLRAMEDKITSAFREISQQLKQTEWVVRDLDQNITGKLSLIQTDTRATALSSQVTAEKLDQLLQMTESNREWISRMAMQISHVQANPSPQPQGHLNFQPKNGSSSPLPSPISLDAASGLTELKRKAPSRGTLSILAEVVCTCPLETVSSTLSYSMWNFKIQFEQQQPQKHRPECKFYGINPKTNRTVKGQFPLKMLWFSSRISLACFEISTGTSSPGISVRYNNIVPESCSPVYKELQSLKTSVEDAESPTELIKLLQSTERTILTLYRDGKAAPNDRDERGRSNTRMIVDAFTGFAGHPELPLVSEHEELVTHAVIRFLRTFIALVKQDDAQLDIGFALGAISPPAELGVQPHNRAWIEFLMNEFECTLRLNIIVLELHILRDVPDLVDIMDIGRLERAIVSQSLHDLETCIARDPKVVMTMPEGLTTLYLCATWPQGLQRLLMTEARTLINYGGLRTAILQAIEWGCPESVDLLMSAGCDLHLHCWKYSDKPRPYSRHLENHDVIEMLAIKLAQRRRELLKLAKRELGVMESPDSSYVADGEAAYLCKALADAGISVAPALLVDCCYKTLFHSPDIPLAYFSKFFEQGFRNHRCHNSLGLTPIMVKRSIYMDESRGWRARLWWLQREGFLDLTPKDPLGIGLNTSATGWHYLAVFLSSDFESDADDRDRSVFDTGTRAISRVTIRDHCDCWCSSGEKGCLPLMILWKGLAESDETPLRLDSGYLMHTLFHHDKGGAISGAKEPPVWLSELVRFLTFEALEMTHTCCVSGRVPLPPHLIHTCCSSATALPGTLTSHDEEISPPLILGCGPERFQEIRSDKMEQQDAHLLDVLMEDFNDQMRSLHPSPWMYEKFISGYWRESISRLFSVNKHEVGQMRRHVCDIETHVLPRRVQNLVGEAFELFRYGSDEDEEDEVDDERAESDESDENEDTSECNEQFWFDHYNACPWCKNRDEEEDSNEE</sequence>
<evidence type="ECO:0008006" key="4">
    <source>
        <dbReference type="Google" id="ProtNLM"/>
    </source>
</evidence>